<sequence>MFFATLFIRALFFLMPIRTQAKFRFQKPGLEQSALASSRAEAVKEAFRLAYHDYIQLGYPMDEVAPLTKNGSNTRNGWGATLVDSLDTLFIMGLHDEFEQGLTRTAEIDFSRSYINQTVSIFETTIRYLGGILTAYELTGKKRKDLLDRACQLGHKLVYGWSRPSQKIPYGFLNFTTNQPIIDTSVVAEAGTLILEFDRLSHYSGNDTFRALADRAMKGIMDLPDHFPGLPALEIAPQNDSSVGDYITWGGGTDSYFEYLLKYAMLMDNRDPRYLEEWKKAVYSSITHLLRISNGHTYLASFSESRNGTLYVFSHLACFVGGNWLLGGKLIGDKKVIDIALQLINTCMHSYTSTETGLGPEVFRFLGPKGEVTGPKMNHTEQEFNKKHGFYITNPEYVLRPEVLESVFYAWRMTGDQRYQDFTWEAFQSLNKYCKAPASYAAIWNVTDARNVTQINDSESFLYAETFKYIYLTFGHPSQFSLDDYVFNTEAHPFHYTYHTDT</sequence>
<evidence type="ECO:0000256" key="2">
    <source>
        <dbReference type="ARBA" id="ARBA00004922"/>
    </source>
</evidence>
<dbReference type="GO" id="GO:0005783">
    <property type="term" value="C:endoplasmic reticulum"/>
    <property type="evidence" value="ECO:0007669"/>
    <property type="project" value="TreeGrafter"/>
</dbReference>
<evidence type="ECO:0000256" key="5">
    <source>
        <dbReference type="ARBA" id="ARBA00022801"/>
    </source>
</evidence>
<dbReference type="PRINTS" id="PR00747">
    <property type="entry name" value="GLYHDRLASE47"/>
</dbReference>
<evidence type="ECO:0000256" key="11">
    <source>
        <dbReference type="PIRSR" id="PIRSR601382-1"/>
    </source>
</evidence>
<dbReference type="SUPFAM" id="SSF48225">
    <property type="entry name" value="Seven-hairpin glycosidases"/>
    <property type="match status" value="1"/>
</dbReference>
<dbReference type="EC" id="3.2.1.-" evidence="14"/>
<reference evidence="16" key="1">
    <citation type="submission" date="2013-11" db="EMBL/GenBank/DDBJ databases">
        <title>Genome sequence of the fusiform rust pathogen reveals effectors for host alternation and coevolution with pine.</title>
        <authorList>
            <consortium name="DOE Joint Genome Institute"/>
            <person name="Smith K."/>
            <person name="Pendleton A."/>
            <person name="Kubisiak T."/>
            <person name="Anderson C."/>
            <person name="Salamov A."/>
            <person name="Aerts A."/>
            <person name="Riley R."/>
            <person name="Clum A."/>
            <person name="Lindquist E."/>
            <person name="Ence D."/>
            <person name="Campbell M."/>
            <person name="Kronenberg Z."/>
            <person name="Feau N."/>
            <person name="Dhillon B."/>
            <person name="Hamelin R."/>
            <person name="Burleigh J."/>
            <person name="Smith J."/>
            <person name="Yandell M."/>
            <person name="Nelson C."/>
            <person name="Grigoriev I."/>
            <person name="Davis J."/>
        </authorList>
    </citation>
    <scope>NUCLEOTIDE SEQUENCE</scope>
    <source>
        <strain evidence="16">G11</strain>
    </source>
</reference>
<dbReference type="InterPro" id="IPR012341">
    <property type="entry name" value="6hp_glycosidase-like_sf"/>
</dbReference>
<proteinExistence type="inferred from homology"/>
<evidence type="ECO:0000256" key="15">
    <source>
        <dbReference type="SAM" id="SignalP"/>
    </source>
</evidence>
<accession>A0A9P6TE11</accession>
<dbReference type="InterPro" id="IPR036026">
    <property type="entry name" value="Seven-hairpin_glycosidases"/>
</dbReference>
<dbReference type="InterPro" id="IPR050749">
    <property type="entry name" value="Glycosyl_Hydrolase_47"/>
</dbReference>
<evidence type="ECO:0000256" key="10">
    <source>
        <dbReference type="ARBA" id="ARBA00048605"/>
    </source>
</evidence>
<evidence type="ECO:0000256" key="13">
    <source>
        <dbReference type="PIRSR" id="PIRSR601382-3"/>
    </source>
</evidence>
<protein>
    <recommendedName>
        <fullName evidence="14">alpha-1,2-Mannosidase</fullName>
        <ecNumber evidence="14">3.2.1.-</ecNumber>
    </recommendedName>
</protein>
<keyword evidence="8 14" id="KW-0326">Glycosidase</keyword>
<evidence type="ECO:0000256" key="3">
    <source>
        <dbReference type="ARBA" id="ARBA00007658"/>
    </source>
</evidence>
<dbReference type="GO" id="GO:0004571">
    <property type="term" value="F:mannosyl-oligosaccharide 1,2-alpha-mannosidase activity"/>
    <property type="evidence" value="ECO:0007669"/>
    <property type="project" value="UniProtKB-EC"/>
</dbReference>
<dbReference type="AlphaFoldDB" id="A0A9P6TE11"/>
<evidence type="ECO:0000256" key="1">
    <source>
        <dbReference type="ARBA" id="ARBA00001913"/>
    </source>
</evidence>
<evidence type="ECO:0000256" key="4">
    <source>
        <dbReference type="ARBA" id="ARBA00022729"/>
    </source>
</evidence>
<feature type="active site" evidence="11">
    <location>
        <position position="402"/>
    </location>
</feature>
<comment type="cofactor">
    <cofactor evidence="1 12">
        <name>Ca(2+)</name>
        <dbReference type="ChEBI" id="CHEBI:29108"/>
    </cofactor>
</comment>
<feature type="active site" evidence="11">
    <location>
        <position position="254"/>
    </location>
</feature>
<comment type="similarity">
    <text evidence="3 14">Belongs to the glycosyl hydrolase 47 family.</text>
</comment>
<dbReference type="PANTHER" id="PTHR11742:SF101">
    <property type="entry name" value="MANNOSYL-OLIGOSACCHARIDE ALPHA-1,2-MANNOSIDASE 1B"/>
    <property type="match status" value="1"/>
</dbReference>
<evidence type="ECO:0000256" key="14">
    <source>
        <dbReference type="RuleBase" id="RU361193"/>
    </source>
</evidence>
<keyword evidence="5 14" id="KW-0378">Hydrolase</keyword>
<keyword evidence="12" id="KW-0106">Calcium</keyword>
<dbReference type="Proteomes" id="UP000886653">
    <property type="component" value="Unassembled WGS sequence"/>
</dbReference>
<evidence type="ECO:0000256" key="6">
    <source>
        <dbReference type="ARBA" id="ARBA00023157"/>
    </source>
</evidence>
<comment type="catalytic activity">
    <reaction evidence="9">
        <text>N(4)-(alpha-D-Man-(1-&gt;2)-alpha-D-Man-(1-&gt;2)-alpha-D-Man-(1-&gt;3)-[alpha-D-Man-(1-&gt;3)-[alpha-D-Man-(1-&gt;2)-alpha-D-Man-(1-&gt;6)]-alpha-D-Man-(1-&gt;6)]-beta-D-Man-(1-&gt;4)-beta-D-GlcNAc-(1-&gt;4)-beta-D-GlcNAc)-L-asparaginyl-[protein] (N-glucan mannose isomer 8A1,2,3B1,3) + 3 H2O = N(4)-(alpha-D-Man-(1-&gt;3)-[alpha-D-Man-(1-&gt;3)-[alpha-D-Man-(1-&gt;6)]-alpha-D-Man-(1-&gt;6)]-beta-D-Man-(1-&gt;4)-beta-D-GlcNAc-(1-&gt;4)-beta-D-GlcNAc)-L-asparaginyl-[protein] (N-glucan mannose isomer 5A1,2) + 3 beta-D-mannose</text>
        <dbReference type="Rhea" id="RHEA:56028"/>
        <dbReference type="Rhea" id="RHEA-COMP:14358"/>
        <dbReference type="Rhea" id="RHEA-COMP:14367"/>
        <dbReference type="ChEBI" id="CHEBI:15377"/>
        <dbReference type="ChEBI" id="CHEBI:28563"/>
        <dbReference type="ChEBI" id="CHEBI:59087"/>
        <dbReference type="ChEBI" id="CHEBI:60628"/>
        <dbReference type="EC" id="3.2.1.113"/>
    </reaction>
</comment>
<dbReference type="OrthoDB" id="2504257at2759"/>
<comment type="pathway">
    <text evidence="2">Protein modification; protein glycosylation.</text>
</comment>
<evidence type="ECO:0000313" key="16">
    <source>
        <dbReference type="EMBL" id="KAG0147293.1"/>
    </source>
</evidence>
<dbReference type="EMBL" id="MU167249">
    <property type="protein sequence ID" value="KAG0147293.1"/>
    <property type="molecule type" value="Genomic_DNA"/>
</dbReference>
<keyword evidence="12" id="KW-0479">Metal-binding</keyword>
<evidence type="ECO:0000313" key="17">
    <source>
        <dbReference type="Proteomes" id="UP000886653"/>
    </source>
</evidence>
<feature type="binding site" evidence="12">
    <location>
        <position position="489"/>
    </location>
    <ligand>
        <name>Ca(2+)</name>
        <dbReference type="ChEBI" id="CHEBI:29108"/>
    </ligand>
</feature>
<dbReference type="InterPro" id="IPR001382">
    <property type="entry name" value="Glyco_hydro_47"/>
</dbReference>
<keyword evidence="6 13" id="KW-1015">Disulfide bond</keyword>
<organism evidence="16 17">
    <name type="scientific">Cronartium quercuum f. sp. fusiforme G11</name>
    <dbReference type="NCBI Taxonomy" id="708437"/>
    <lineage>
        <taxon>Eukaryota</taxon>
        <taxon>Fungi</taxon>
        <taxon>Dikarya</taxon>
        <taxon>Basidiomycota</taxon>
        <taxon>Pucciniomycotina</taxon>
        <taxon>Pucciniomycetes</taxon>
        <taxon>Pucciniales</taxon>
        <taxon>Coleosporiaceae</taxon>
        <taxon>Cronartium</taxon>
    </lineage>
</organism>
<evidence type="ECO:0000256" key="12">
    <source>
        <dbReference type="PIRSR" id="PIRSR601382-2"/>
    </source>
</evidence>
<feature type="active site" description="Proton donor" evidence="11">
    <location>
        <position position="123"/>
    </location>
</feature>
<dbReference type="GO" id="GO:0016020">
    <property type="term" value="C:membrane"/>
    <property type="evidence" value="ECO:0007669"/>
    <property type="project" value="InterPro"/>
</dbReference>
<dbReference type="Gene3D" id="1.50.10.10">
    <property type="match status" value="1"/>
</dbReference>
<keyword evidence="17" id="KW-1185">Reference proteome</keyword>
<feature type="disulfide bond" evidence="13">
    <location>
        <begin position="318"/>
        <end position="347"/>
    </location>
</feature>
<feature type="active site" description="Proton donor" evidence="11">
    <location>
        <position position="361"/>
    </location>
</feature>
<feature type="signal peptide" evidence="15">
    <location>
        <begin position="1"/>
        <end position="21"/>
    </location>
</feature>
<dbReference type="GO" id="GO:0005975">
    <property type="term" value="P:carbohydrate metabolic process"/>
    <property type="evidence" value="ECO:0007669"/>
    <property type="project" value="InterPro"/>
</dbReference>
<comment type="catalytic activity">
    <reaction evidence="10">
        <text>N(4)-(alpha-D-Man-(1-&gt;2)-alpha-D-Man-(1-&gt;2)-alpha-D-Man-(1-&gt;3)-[alpha-D-Man-(1-&gt;2)-alpha-D-Man-(1-&gt;3)-[alpha-D-Man-(1-&gt;2)-alpha-D-Man-(1-&gt;6)]-alpha-D-Man-(1-&gt;6)]-beta-D-Man-(1-&gt;4)-beta-D-GlcNAc-(1-&gt;4)-beta-D-GlcNAc)-L-asparaginyl-[protein] (N-glucan mannose isomer 9A1,2,3B1,2,3) + 4 H2O = N(4)-(alpha-D-Man-(1-&gt;3)-[alpha-D-Man-(1-&gt;3)-[alpha-D-Man-(1-&gt;6)]-alpha-D-Man-(1-&gt;6)]-beta-D-Man-(1-&gt;4)-beta-D-GlcNAc-(1-&gt;4)-beta-D-GlcNAc)-L-asparaginyl-[protein] (N-glucan mannose isomer 5A1,2) + 4 beta-D-mannose</text>
        <dbReference type="Rhea" id="RHEA:56008"/>
        <dbReference type="Rhea" id="RHEA-COMP:14356"/>
        <dbReference type="Rhea" id="RHEA-COMP:14367"/>
        <dbReference type="ChEBI" id="CHEBI:15377"/>
        <dbReference type="ChEBI" id="CHEBI:28563"/>
        <dbReference type="ChEBI" id="CHEBI:59087"/>
        <dbReference type="ChEBI" id="CHEBI:139493"/>
        <dbReference type="EC" id="3.2.1.113"/>
    </reaction>
</comment>
<evidence type="ECO:0000256" key="8">
    <source>
        <dbReference type="ARBA" id="ARBA00023295"/>
    </source>
</evidence>
<dbReference type="GO" id="GO:0036503">
    <property type="term" value="P:ERAD pathway"/>
    <property type="evidence" value="ECO:0007669"/>
    <property type="project" value="UniProtKB-ARBA"/>
</dbReference>
<feature type="chain" id="PRO_5040151737" description="alpha-1,2-Mannosidase" evidence="15">
    <location>
        <begin position="22"/>
        <end position="502"/>
    </location>
</feature>
<comment type="caution">
    <text evidence="16">The sequence shown here is derived from an EMBL/GenBank/DDBJ whole genome shotgun (WGS) entry which is preliminary data.</text>
</comment>
<evidence type="ECO:0000256" key="9">
    <source>
        <dbReference type="ARBA" id="ARBA00047669"/>
    </source>
</evidence>
<dbReference type="FunFam" id="1.50.10.10:FF:000047">
    <property type="entry name" value="Mannosyl-oligosaccharide alpha-1,2-mannosidase"/>
    <property type="match status" value="1"/>
</dbReference>
<keyword evidence="4 15" id="KW-0732">Signal</keyword>
<dbReference type="Pfam" id="PF01532">
    <property type="entry name" value="Glyco_hydro_47"/>
    <property type="match status" value="1"/>
</dbReference>
<dbReference type="PANTHER" id="PTHR11742">
    <property type="entry name" value="MANNOSYL-OLIGOSACCHARIDE ALPHA-1,2-MANNOSIDASE-RELATED"/>
    <property type="match status" value="1"/>
</dbReference>
<evidence type="ECO:0000256" key="7">
    <source>
        <dbReference type="ARBA" id="ARBA00023180"/>
    </source>
</evidence>
<name>A0A9P6TE11_9BASI</name>
<dbReference type="GO" id="GO:0005509">
    <property type="term" value="F:calcium ion binding"/>
    <property type="evidence" value="ECO:0007669"/>
    <property type="project" value="InterPro"/>
</dbReference>
<keyword evidence="7" id="KW-0325">Glycoprotein</keyword>
<gene>
    <name evidence="16" type="ORF">CROQUDRAFT_656215</name>
</gene>